<sequence length="74" mass="7931">MADPVKRVSIGFHASPPLGLKLTEQALAALHAAVEQGSWFETEAEDAVVKLNTAQVLYVRVEKDEPRVGFGLGA</sequence>
<proteinExistence type="predicted"/>
<reference evidence="1 2" key="1">
    <citation type="submission" date="2018-03" db="EMBL/GenBank/DDBJ databases">
        <title>Aquarubrobacter algicola gen. nov., sp. nov., a novel actinobacterium isolated from shallow eutrophic lake during the end of cyanobacterial harmful algal blooms.</title>
        <authorList>
            <person name="Chun S.J."/>
        </authorList>
    </citation>
    <scope>NUCLEOTIDE SEQUENCE [LARGE SCALE GENOMIC DNA]</scope>
    <source>
        <strain evidence="1 2">Seoho-28</strain>
    </source>
</reference>
<dbReference type="AlphaFoldDB" id="A0A2T4UJD5"/>
<dbReference type="RefSeq" id="WP_107567900.1">
    <property type="nucleotide sequence ID" value="NZ_PYYB01000001.1"/>
</dbReference>
<evidence type="ECO:0008006" key="3">
    <source>
        <dbReference type="Google" id="ProtNLM"/>
    </source>
</evidence>
<organism evidence="1 2">
    <name type="scientific">Paraconexibacter algicola</name>
    <dbReference type="NCBI Taxonomy" id="2133960"/>
    <lineage>
        <taxon>Bacteria</taxon>
        <taxon>Bacillati</taxon>
        <taxon>Actinomycetota</taxon>
        <taxon>Thermoleophilia</taxon>
        <taxon>Solirubrobacterales</taxon>
        <taxon>Paraconexibacteraceae</taxon>
        <taxon>Paraconexibacter</taxon>
    </lineage>
</organism>
<comment type="caution">
    <text evidence="1">The sequence shown here is derived from an EMBL/GenBank/DDBJ whole genome shotgun (WGS) entry which is preliminary data.</text>
</comment>
<evidence type="ECO:0000313" key="1">
    <source>
        <dbReference type="EMBL" id="PTL59351.1"/>
    </source>
</evidence>
<keyword evidence="2" id="KW-1185">Reference proteome</keyword>
<name>A0A2T4UJD5_9ACTN</name>
<dbReference type="Proteomes" id="UP000240739">
    <property type="component" value="Unassembled WGS sequence"/>
</dbReference>
<dbReference type="EMBL" id="PYYB01000001">
    <property type="protein sequence ID" value="PTL59351.1"/>
    <property type="molecule type" value="Genomic_DNA"/>
</dbReference>
<evidence type="ECO:0000313" key="2">
    <source>
        <dbReference type="Proteomes" id="UP000240739"/>
    </source>
</evidence>
<protein>
    <recommendedName>
        <fullName evidence="3">DUF3107 domain-containing protein</fullName>
    </recommendedName>
</protein>
<gene>
    <name evidence="1" type="ORF">C7Y72_06635</name>
</gene>
<dbReference type="OrthoDB" id="5244558at2"/>
<accession>A0A2T4UJD5</accession>